<dbReference type="AlphaFoldDB" id="A0A7N5JMG0"/>
<proteinExistence type="inferred from homology"/>
<dbReference type="InterPro" id="IPR011992">
    <property type="entry name" value="EF-hand-dom_pair"/>
</dbReference>
<organism evidence="9 10">
    <name type="scientific">Ailuropoda melanoleuca</name>
    <name type="common">Giant panda</name>
    <dbReference type="NCBI Taxonomy" id="9646"/>
    <lineage>
        <taxon>Eukaryota</taxon>
        <taxon>Metazoa</taxon>
        <taxon>Chordata</taxon>
        <taxon>Craniata</taxon>
        <taxon>Vertebrata</taxon>
        <taxon>Euteleostomi</taxon>
        <taxon>Mammalia</taxon>
        <taxon>Eutheria</taxon>
        <taxon>Laurasiatheria</taxon>
        <taxon>Carnivora</taxon>
        <taxon>Caniformia</taxon>
        <taxon>Ursidae</taxon>
        <taxon>Ailuropoda</taxon>
    </lineage>
</organism>
<dbReference type="InParanoid" id="A0A7N5JMG0"/>
<evidence type="ECO:0000256" key="2">
    <source>
        <dbReference type="ARBA" id="ARBA00010994"/>
    </source>
</evidence>
<dbReference type="GO" id="GO:0015631">
    <property type="term" value="F:tubulin binding"/>
    <property type="evidence" value="ECO:0007669"/>
    <property type="project" value="InterPro"/>
</dbReference>
<feature type="region of interest" description="Disordered" evidence="7">
    <location>
        <begin position="749"/>
        <end position="773"/>
    </location>
</feature>
<dbReference type="GO" id="GO:0005874">
    <property type="term" value="C:microtubule"/>
    <property type="evidence" value="ECO:0007669"/>
    <property type="project" value="UniProtKB-KW"/>
</dbReference>
<reference evidence="9" key="2">
    <citation type="submission" date="2025-08" db="UniProtKB">
        <authorList>
            <consortium name="Ensembl"/>
        </authorList>
    </citation>
    <scope>IDENTIFICATION</scope>
</reference>
<dbReference type="Proteomes" id="UP000008912">
    <property type="component" value="Unassembled WGS sequence"/>
</dbReference>
<evidence type="ECO:0000256" key="5">
    <source>
        <dbReference type="ARBA" id="ARBA00022701"/>
    </source>
</evidence>
<dbReference type="GO" id="GO:0007140">
    <property type="term" value="P:male meiotic nuclear division"/>
    <property type="evidence" value="ECO:0007669"/>
    <property type="project" value="Ensembl"/>
</dbReference>
<evidence type="ECO:0000313" key="10">
    <source>
        <dbReference type="Proteomes" id="UP000008912"/>
    </source>
</evidence>
<evidence type="ECO:0000256" key="6">
    <source>
        <dbReference type="ARBA" id="ARBA00023212"/>
    </source>
</evidence>
<dbReference type="CDD" id="cd18374">
    <property type="entry name" value="BTB2_POZ_KCTD19"/>
    <property type="match status" value="1"/>
</dbReference>
<accession>A0A7N5JMG0</accession>
<evidence type="ECO:0000259" key="8">
    <source>
        <dbReference type="Pfam" id="PF02214"/>
    </source>
</evidence>
<evidence type="ECO:0000256" key="7">
    <source>
        <dbReference type="SAM" id="MobiDB-lite"/>
    </source>
</evidence>
<name>A0A7N5JMG0_AILME</name>
<keyword evidence="6" id="KW-0206">Cytoskeleton</keyword>
<dbReference type="GO" id="GO:0005634">
    <property type="term" value="C:nucleus"/>
    <property type="evidence" value="ECO:0007669"/>
    <property type="project" value="Ensembl"/>
</dbReference>
<comment type="similarity">
    <text evidence="2">Belongs to the TPPP family.</text>
</comment>
<dbReference type="GO" id="GO:0032273">
    <property type="term" value="P:positive regulation of protein polymerization"/>
    <property type="evidence" value="ECO:0007669"/>
    <property type="project" value="TreeGrafter"/>
</dbReference>
<comment type="subcellular location">
    <subcellularLocation>
        <location evidence="1">Cytoplasm</location>
        <location evidence="1">Cytoskeleton</location>
    </subcellularLocation>
</comment>
<dbReference type="PANTHER" id="PTHR12932">
    <property type="entry name" value="P25 ALPHA-RELATED"/>
    <property type="match status" value="1"/>
</dbReference>
<evidence type="ECO:0000256" key="1">
    <source>
        <dbReference type="ARBA" id="ARBA00004245"/>
    </source>
</evidence>
<keyword evidence="10" id="KW-1185">Reference proteome</keyword>
<reference evidence="9 10" key="1">
    <citation type="journal article" date="2010" name="Nature">
        <title>The sequence and de novo assembly of the giant panda genome.</title>
        <authorList>
            <person name="Li R."/>
            <person name="Fan W."/>
            <person name="Tian G."/>
            <person name="Zhu H."/>
            <person name="He L."/>
            <person name="Cai J."/>
            <person name="Huang Q."/>
            <person name="Cai Q."/>
            <person name="Li B."/>
            <person name="Bai Y."/>
            <person name="Zhang Z."/>
            <person name="Zhang Y."/>
            <person name="Wang W."/>
            <person name="Li J."/>
            <person name="Wei F."/>
            <person name="Li H."/>
            <person name="Jian M."/>
            <person name="Li J."/>
            <person name="Zhang Z."/>
            <person name="Nielsen R."/>
            <person name="Li D."/>
            <person name="Gu W."/>
            <person name="Yang Z."/>
            <person name="Xuan Z."/>
            <person name="Ryder O.A."/>
            <person name="Leung F.C."/>
            <person name="Zhou Y."/>
            <person name="Cao J."/>
            <person name="Sun X."/>
            <person name="Fu Y."/>
            <person name="Fang X."/>
            <person name="Guo X."/>
            <person name="Wang B."/>
            <person name="Hou R."/>
            <person name="Shen F."/>
            <person name="Mu B."/>
            <person name="Ni P."/>
            <person name="Lin R."/>
            <person name="Qian W."/>
            <person name="Wang G."/>
            <person name="Yu C."/>
            <person name="Nie W."/>
            <person name="Wang J."/>
            <person name="Wu Z."/>
            <person name="Liang H."/>
            <person name="Min J."/>
            <person name="Wu Q."/>
            <person name="Cheng S."/>
            <person name="Ruan J."/>
            <person name="Wang M."/>
            <person name="Shi Z."/>
            <person name="Wen M."/>
            <person name="Liu B."/>
            <person name="Ren X."/>
            <person name="Zheng H."/>
            <person name="Dong D."/>
            <person name="Cook K."/>
            <person name="Shan G."/>
            <person name="Zhang H."/>
            <person name="Kosiol C."/>
            <person name="Xie X."/>
            <person name="Lu Z."/>
            <person name="Zheng H."/>
            <person name="Li Y."/>
            <person name="Steiner C.C."/>
            <person name="Lam T.T."/>
            <person name="Lin S."/>
            <person name="Zhang Q."/>
            <person name="Li G."/>
            <person name="Tian J."/>
            <person name="Gong T."/>
            <person name="Liu H."/>
            <person name="Zhang D."/>
            <person name="Fang L."/>
            <person name="Ye C."/>
            <person name="Zhang J."/>
            <person name="Hu W."/>
            <person name="Xu A."/>
            <person name="Ren Y."/>
            <person name="Zhang G."/>
            <person name="Bruford M.W."/>
            <person name="Li Q."/>
            <person name="Ma L."/>
            <person name="Guo Y."/>
            <person name="An N."/>
            <person name="Hu Y."/>
            <person name="Zheng Y."/>
            <person name="Shi Y."/>
            <person name="Li Z."/>
            <person name="Liu Q."/>
            <person name="Chen Y."/>
            <person name="Zhao J."/>
            <person name="Qu N."/>
            <person name="Zhao S."/>
            <person name="Tian F."/>
            <person name="Wang X."/>
            <person name="Wang H."/>
            <person name="Xu L."/>
            <person name="Liu X."/>
            <person name="Vinar T."/>
            <person name="Wang Y."/>
            <person name="Lam T.W."/>
            <person name="Yiu S.M."/>
            <person name="Liu S."/>
            <person name="Zhang H."/>
            <person name="Li D."/>
            <person name="Huang Y."/>
            <person name="Wang X."/>
            <person name="Yang G."/>
            <person name="Jiang Z."/>
            <person name="Wang J."/>
            <person name="Qin N."/>
            <person name="Li L."/>
            <person name="Li J."/>
            <person name="Bolund L."/>
            <person name="Kristiansen K."/>
            <person name="Wong G.K."/>
            <person name="Olson M."/>
            <person name="Zhang X."/>
            <person name="Li S."/>
            <person name="Yang H."/>
            <person name="Wang J."/>
            <person name="Wang J."/>
        </authorList>
    </citation>
    <scope>NUCLEOTIDE SEQUENCE [LARGE SCALE GENOMIC DNA]</scope>
</reference>
<dbReference type="GO" id="GO:0051260">
    <property type="term" value="P:protein homooligomerization"/>
    <property type="evidence" value="ECO:0007669"/>
    <property type="project" value="InterPro"/>
</dbReference>
<dbReference type="CDD" id="cd18373">
    <property type="entry name" value="BTB1_POZ_KCTD19"/>
    <property type="match status" value="1"/>
</dbReference>
<feature type="compositionally biased region" description="Polar residues" evidence="7">
    <location>
        <begin position="819"/>
        <end position="834"/>
    </location>
</feature>
<reference evidence="9" key="3">
    <citation type="submission" date="2025-09" db="UniProtKB">
        <authorList>
            <consortium name="Ensembl"/>
        </authorList>
    </citation>
    <scope>IDENTIFICATION</scope>
</reference>
<dbReference type="Gene3D" id="3.30.710.10">
    <property type="entry name" value="Potassium Channel Kv1.1, Chain A"/>
    <property type="match status" value="3"/>
</dbReference>
<dbReference type="InterPro" id="IPR008907">
    <property type="entry name" value="TPP/p25"/>
</dbReference>
<keyword evidence="4" id="KW-0963">Cytoplasm</keyword>
<feature type="domain" description="Potassium channel tetramerisation-type BTB" evidence="8">
    <location>
        <begin position="176"/>
        <end position="242"/>
    </location>
</feature>
<dbReference type="SUPFAM" id="SSF47473">
    <property type="entry name" value="EF-hand"/>
    <property type="match status" value="1"/>
</dbReference>
<dbReference type="GeneTree" id="ENSGT00390000007606"/>
<dbReference type="Ensembl" id="ENSAMET00000043667.1">
    <property type="protein sequence ID" value="ENSAMEP00000027558.1"/>
    <property type="gene ID" value="ENSAMEG00000017368.2"/>
</dbReference>
<dbReference type="FunFam" id="1.10.238.10:FF:000057">
    <property type="entry name" value="Tubulin polymerization-promoting protein family member 3"/>
    <property type="match status" value="1"/>
</dbReference>
<gene>
    <name evidence="9" type="primary">KCTD19</name>
</gene>
<evidence type="ECO:0000313" key="9">
    <source>
        <dbReference type="Ensembl" id="ENSAMEP00000027558.1"/>
    </source>
</evidence>
<feature type="compositionally biased region" description="Basic and acidic residues" evidence="7">
    <location>
        <begin position="873"/>
        <end position="885"/>
    </location>
</feature>
<dbReference type="SUPFAM" id="SSF54695">
    <property type="entry name" value="POZ domain"/>
    <property type="match status" value="3"/>
</dbReference>
<evidence type="ECO:0000256" key="4">
    <source>
        <dbReference type="ARBA" id="ARBA00022490"/>
    </source>
</evidence>
<dbReference type="Pfam" id="PF02214">
    <property type="entry name" value="BTB_2"/>
    <property type="match status" value="1"/>
</dbReference>
<dbReference type="PANTHER" id="PTHR12932:SF16">
    <property type="entry name" value="TUBULIN POLYMERIZATION-PROMOTING PROTEIN FAMILY MEMBER 3"/>
    <property type="match status" value="1"/>
</dbReference>
<dbReference type="InterPro" id="IPR011333">
    <property type="entry name" value="SKP1/BTB/POZ_sf"/>
</dbReference>
<evidence type="ECO:0000256" key="3">
    <source>
        <dbReference type="ARBA" id="ARBA00014005"/>
    </source>
</evidence>
<dbReference type="Pfam" id="PF05517">
    <property type="entry name" value="p25-alpha"/>
    <property type="match status" value="1"/>
</dbReference>
<dbReference type="InterPro" id="IPR003131">
    <property type="entry name" value="T1-type_BTB"/>
</dbReference>
<dbReference type="GO" id="GO:0001578">
    <property type="term" value="P:microtubule bundle formation"/>
    <property type="evidence" value="ECO:0007669"/>
    <property type="project" value="TreeGrafter"/>
</dbReference>
<sequence>MATSTDVAGLEESFRKFAIHGDPKASGQEMNGKNWAKLCKDCKVADGKAVTGTDVDIVFSKVKGKSARVINYEEFKKALEELAMKRFKGKSKEEAFDAICQLVAGKEPANVGVTKAKTGGAVERLTDTSKYTGSHKERFDESGKGKGIAGRQDILDDSGYEEPGMPHESAEDLFHFNVGGWHFSVPRSKLAQFPDSLLWKEASALTSLESQRLFIDRDGSTFRHVHYYLYTSKLSFSSCAELNLLYEQALGLQLMPLLQTLDNLKEGKHHLRVRPADIPVAERASLNYWRTWKCISKPSEFPIKSPAFTGLHDKAPLGLMDTPLLDTEEEVHYCFLPLDLVAKYPSLVTEDNLLWLAETVALIECECSEFRFIVNFLRSQKILLPDNFSNIDVLEAEVEILEIPELTEAVRLYRMNMGGCSRTSCPPPSPGKGVRAAGLESVKPLYMMALGLLVKYPDSALGQLRIESTLDGSRLYITGNGVLFQHVRNWLGTCRLPLTETISEVYELCAFLDKRDITYEPMKVALKTHLEPRTLAPVDVLNEEWTAEITVYSPQQIIKVYVGSHWYATTLQTLLKYPELLCNPQRVYWITYGQTLLIHGDGQMFRHILNFLRLGKLFLPSEFKEWPLFCQEVEEYHIPSLSEALAQCEAYKRLHVVTEGPGSLVQFSRDAKETTACMPVDFQDCNDRTPWNKAKGTLARSSQMEESEQYSQTIQVSLCRGAKRAGNPSTYSHCPGLCANPRYWGAHPESPPKKKCTTVNLTQKPETKDPPVTPMQKLISLVREWDMVNCKQWEFQPLPVPRSSSMEEATLQLPLGSEAPSQPSTSASWKGHSTGSEKDLGAQAGAGAGAKDKWPEPTFKPYFPVKRAVTLKDWGKQKPREKESPGPEQPLPEASEVDNAGVILKVAHPPVVGSDGSCMFFEDSIIYTTQMDNLRHTLTTASPQPREVTFLSFSLSWEEMFYAQKCHRFLTDIILDSIRQKDPKAMTAKVVSLTNQLWTLHISPKQFVVDLLAITGFKDDRHTQERLYSWVELTLPFARKYGRCMDLLIQRGLSRSVSYSILGKYLQEG</sequence>
<dbReference type="GO" id="GO:0046785">
    <property type="term" value="P:microtubule polymerization"/>
    <property type="evidence" value="ECO:0007669"/>
    <property type="project" value="InterPro"/>
</dbReference>
<dbReference type="Gene3D" id="1.10.238.10">
    <property type="entry name" value="EF-hand"/>
    <property type="match status" value="1"/>
</dbReference>
<feature type="region of interest" description="Disordered" evidence="7">
    <location>
        <begin position="816"/>
        <end position="859"/>
    </location>
</feature>
<protein>
    <recommendedName>
        <fullName evidence="3">Tubulin polymerization-promoting protein family member 3</fullName>
    </recommendedName>
</protein>
<keyword evidence="5" id="KW-0493">Microtubule</keyword>
<feature type="region of interest" description="Disordered" evidence="7">
    <location>
        <begin position="873"/>
        <end position="896"/>
    </location>
</feature>